<sequence length="132" mass="15538">MIKSEPVMTKRRRIGYKFMDSGRNCYQNDDNDVQFVGEFKKVVVKAEPKPGEKRQANPASLRGEIFVRLKGKKYNTLLQFFFIHDRCKHDNGTNEHVDESTLLGVDKTTYFHSYICQCHKQLNCQLYYHLGR</sequence>
<dbReference type="EMBL" id="JBJJXI010000114">
    <property type="protein sequence ID" value="KAL3390862.1"/>
    <property type="molecule type" value="Genomic_DNA"/>
</dbReference>
<protein>
    <submittedName>
        <fullName evidence="1">Uncharacterized protein</fullName>
    </submittedName>
</protein>
<dbReference type="Proteomes" id="UP001627154">
    <property type="component" value="Unassembled WGS sequence"/>
</dbReference>
<organism evidence="1 2">
    <name type="scientific">Trichogramma kaykai</name>
    <dbReference type="NCBI Taxonomy" id="54128"/>
    <lineage>
        <taxon>Eukaryota</taxon>
        <taxon>Metazoa</taxon>
        <taxon>Ecdysozoa</taxon>
        <taxon>Arthropoda</taxon>
        <taxon>Hexapoda</taxon>
        <taxon>Insecta</taxon>
        <taxon>Pterygota</taxon>
        <taxon>Neoptera</taxon>
        <taxon>Endopterygota</taxon>
        <taxon>Hymenoptera</taxon>
        <taxon>Apocrita</taxon>
        <taxon>Proctotrupomorpha</taxon>
        <taxon>Chalcidoidea</taxon>
        <taxon>Trichogrammatidae</taxon>
        <taxon>Trichogramma</taxon>
    </lineage>
</organism>
<name>A0ABD2WCM1_9HYME</name>
<proteinExistence type="predicted"/>
<accession>A0ABD2WCM1</accession>
<dbReference type="AlphaFoldDB" id="A0ABD2WCM1"/>
<comment type="caution">
    <text evidence="1">The sequence shown here is derived from an EMBL/GenBank/DDBJ whole genome shotgun (WGS) entry which is preliminary data.</text>
</comment>
<evidence type="ECO:0000313" key="2">
    <source>
        <dbReference type="Proteomes" id="UP001627154"/>
    </source>
</evidence>
<reference evidence="1 2" key="1">
    <citation type="journal article" date="2024" name="bioRxiv">
        <title>A reference genome for Trichogramma kaykai: A tiny desert-dwelling parasitoid wasp with competing sex-ratio distorters.</title>
        <authorList>
            <person name="Culotta J."/>
            <person name="Lindsey A.R."/>
        </authorList>
    </citation>
    <scope>NUCLEOTIDE SEQUENCE [LARGE SCALE GENOMIC DNA]</scope>
    <source>
        <strain evidence="1 2">KSX58</strain>
    </source>
</reference>
<gene>
    <name evidence="1" type="ORF">TKK_014329</name>
</gene>
<evidence type="ECO:0000313" key="1">
    <source>
        <dbReference type="EMBL" id="KAL3390862.1"/>
    </source>
</evidence>
<keyword evidence="2" id="KW-1185">Reference proteome</keyword>